<evidence type="ECO:0000313" key="4">
    <source>
        <dbReference type="EMBL" id="RPA90400.1"/>
    </source>
</evidence>
<reference evidence="4 5" key="1">
    <citation type="journal article" date="2018" name="Nat. Ecol. Evol.">
        <title>Pezizomycetes genomes reveal the molecular basis of ectomycorrhizal truffle lifestyle.</title>
        <authorList>
            <person name="Murat C."/>
            <person name="Payen T."/>
            <person name="Noel B."/>
            <person name="Kuo A."/>
            <person name="Morin E."/>
            <person name="Chen J."/>
            <person name="Kohler A."/>
            <person name="Krizsan K."/>
            <person name="Balestrini R."/>
            <person name="Da Silva C."/>
            <person name="Montanini B."/>
            <person name="Hainaut M."/>
            <person name="Levati E."/>
            <person name="Barry K.W."/>
            <person name="Belfiori B."/>
            <person name="Cichocki N."/>
            <person name="Clum A."/>
            <person name="Dockter R.B."/>
            <person name="Fauchery L."/>
            <person name="Guy J."/>
            <person name="Iotti M."/>
            <person name="Le Tacon F."/>
            <person name="Lindquist E.A."/>
            <person name="Lipzen A."/>
            <person name="Malagnac F."/>
            <person name="Mello A."/>
            <person name="Molinier V."/>
            <person name="Miyauchi S."/>
            <person name="Poulain J."/>
            <person name="Riccioni C."/>
            <person name="Rubini A."/>
            <person name="Sitrit Y."/>
            <person name="Splivallo R."/>
            <person name="Traeger S."/>
            <person name="Wang M."/>
            <person name="Zifcakova L."/>
            <person name="Wipf D."/>
            <person name="Zambonelli A."/>
            <person name="Paolocci F."/>
            <person name="Nowrousian M."/>
            <person name="Ottonello S."/>
            <person name="Baldrian P."/>
            <person name="Spatafora J.W."/>
            <person name="Henrissat B."/>
            <person name="Nagy L.G."/>
            <person name="Aury J.M."/>
            <person name="Wincker P."/>
            <person name="Grigoriev I.V."/>
            <person name="Bonfante P."/>
            <person name="Martin F.M."/>
        </authorList>
    </citation>
    <scope>NUCLEOTIDE SEQUENCE [LARGE SCALE GENOMIC DNA]</scope>
    <source>
        <strain evidence="4 5">120613-1</strain>
    </source>
</reference>
<dbReference type="CDD" id="cd00207">
    <property type="entry name" value="fer2"/>
    <property type="match status" value="1"/>
</dbReference>
<evidence type="ECO:0000256" key="2">
    <source>
        <dbReference type="ARBA" id="ARBA00023014"/>
    </source>
</evidence>
<evidence type="ECO:0000259" key="3">
    <source>
        <dbReference type="Pfam" id="PF00111"/>
    </source>
</evidence>
<dbReference type="OrthoDB" id="8300278at2759"/>
<gene>
    <name evidence="4" type="ORF">L873DRAFT_437492</name>
</gene>
<dbReference type="InterPro" id="IPR001041">
    <property type="entry name" value="2Fe-2S_ferredoxin-type"/>
</dbReference>
<dbReference type="GO" id="GO:0005506">
    <property type="term" value="F:iron ion binding"/>
    <property type="evidence" value="ECO:0007669"/>
    <property type="project" value="InterPro"/>
</dbReference>
<dbReference type="Proteomes" id="UP000276215">
    <property type="component" value="Unassembled WGS sequence"/>
</dbReference>
<proteinExistence type="predicted"/>
<keyword evidence="2" id="KW-0411">Iron-sulfur</keyword>
<feature type="domain" description="2Fe-2S ferredoxin-type" evidence="3">
    <location>
        <begin position="75"/>
        <end position="142"/>
    </location>
</feature>
<sequence>MGWDGKYVKESEVKQSTGNNLKKYFLSLFHFTFSFTKKKKKRKDLPKSSAAQPTANEALSPLIQSTYTSSSLHFYLNGTKITLTSVDPEVTLLDFIRSQRKLKGTKLGCGEGGYGVCTVVVQDAQDGGRIEHLAVNACLAPVLSGLFLHFSISFFNSTLRLSLYSADGFG</sequence>
<dbReference type="InterPro" id="IPR036010">
    <property type="entry name" value="2Fe-2S_ferredoxin-like_sf"/>
</dbReference>
<name>A0A3N4J1S3_9PEZI</name>
<organism evidence="4 5">
    <name type="scientific">Choiromyces venosus 120613-1</name>
    <dbReference type="NCBI Taxonomy" id="1336337"/>
    <lineage>
        <taxon>Eukaryota</taxon>
        <taxon>Fungi</taxon>
        <taxon>Dikarya</taxon>
        <taxon>Ascomycota</taxon>
        <taxon>Pezizomycotina</taxon>
        <taxon>Pezizomycetes</taxon>
        <taxon>Pezizales</taxon>
        <taxon>Tuberaceae</taxon>
        <taxon>Choiromyces</taxon>
    </lineage>
</organism>
<dbReference type="InterPro" id="IPR012675">
    <property type="entry name" value="Beta-grasp_dom_sf"/>
</dbReference>
<dbReference type="PANTHER" id="PTHR45444">
    <property type="entry name" value="XANTHINE DEHYDROGENASE"/>
    <property type="match status" value="1"/>
</dbReference>
<dbReference type="GO" id="GO:0016491">
    <property type="term" value="F:oxidoreductase activity"/>
    <property type="evidence" value="ECO:0007669"/>
    <property type="project" value="InterPro"/>
</dbReference>
<protein>
    <recommendedName>
        <fullName evidence="3">2Fe-2S ferredoxin-type domain-containing protein</fullName>
    </recommendedName>
</protein>
<keyword evidence="1" id="KW-0408">Iron</keyword>
<keyword evidence="5" id="KW-1185">Reference proteome</keyword>
<dbReference type="SUPFAM" id="SSF54292">
    <property type="entry name" value="2Fe-2S ferredoxin-like"/>
    <property type="match status" value="1"/>
</dbReference>
<keyword evidence="1" id="KW-0479">Metal-binding</keyword>
<evidence type="ECO:0000256" key="1">
    <source>
        <dbReference type="ARBA" id="ARBA00022714"/>
    </source>
</evidence>
<dbReference type="Pfam" id="PF00111">
    <property type="entry name" value="Fer2"/>
    <property type="match status" value="1"/>
</dbReference>
<dbReference type="PANTHER" id="PTHR45444:SF3">
    <property type="entry name" value="XANTHINE DEHYDROGENASE"/>
    <property type="match status" value="1"/>
</dbReference>
<dbReference type="GO" id="GO:0051537">
    <property type="term" value="F:2 iron, 2 sulfur cluster binding"/>
    <property type="evidence" value="ECO:0007669"/>
    <property type="project" value="UniProtKB-KW"/>
</dbReference>
<dbReference type="Gene3D" id="3.10.20.30">
    <property type="match status" value="1"/>
</dbReference>
<evidence type="ECO:0000313" key="5">
    <source>
        <dbReference type="Proteomes" id="UP000276215"/>
    </source>
</evidence>
<dbReference type="InterPro" id="IPR016208">
    <property type="entry name" value="Ald_Oxase/xanthine_DH-like"/>
</dbReference>
<dbReference type="STRING" id="1336337.A0A3N4J1S3"/>
<keyword evidence="1" id="KW-0001">2Fe-2S</keyword>
<dbReference type="AlphaFoldDB" id="A0A3N4J1S3"/>
<accession>A0A3N4J1S3</accession>
<dbReference type="EMBL" id="ML120526">
    <property type="protein sequence ID" value="RPA90400.1"/>
    <property type="molecule type" value="Genomic_DNA"/>
</dbReference>